<dbReference type="VEuPathDB" id="GiardiaDB:SS50377_24863"/>
<dbReference type="Proteomes" id="UP000018208">
    <property type="component" value="Unassembled WGS sequence"/>
</dbReference>
<feature type="compositionally biased region" description="Polar residues" evidence="1">
    <location>
        <begin position="1"/>
        <end position="12"/>
    </location>
</feature>
<sequence length="331" mass="37399">MSSEHNNQTPDPQDQENSHESTVSLSTSKSQSTHQENSQNQQQPTKQKQTKRQKPKSIKKSQKQPFTGYDSPPLLCILLLGFTTFMLSIGFLITAFSDPKFNSLVQYNLRNIIFKIFKFGNEVADMNFNALNVQTQLVQTNPDGTQVMTNIGSPPMLINDFWKLGDFQIPFKVAAGTEFQVEVSYGNNIPQIKSIFKLKTVGEFVQKPFQIAFLATPDSRGRYLSPSPFEFSSNFIGISPIEVVIYSQKAPQTALLEFGVTGISIRIWWFLGLFIGGFGLFLLVFVFILFALSLQAQSNAGRMQTRGSLIYRAYQFSGDFEVNRYPPLQYQ</sequence>
<keyword evidence="2" id="KW-0472">Membrane</keyword>
<evidence type="ECO:0000313" key="4">
    <source>
        <dbReference type="EMBL" id="KAH0572750.1"/>
    </source>
</evidence>
<feature type="compositionally biased region" description="Basic residues" evidence="1">
    <location>
        <begin position="48"/>
        <end position="62"/>
    </location>
</feature>
<evidence type="ECO:0000256" key="1">
    <source>
        <dbReference type="SAM" id="MobiDB-lite"/>
    </source>
</evidence>
<dbReference type="EMBL" id="AUWU02000005">
    <property type="protein sequence ID" value="KAH0572750.1"/>
    <property type="molecule type" value="Genomic_DNA"/>
</dbReference>
<keyword evidence="5" id="KW-1185">Reference proteome</keyword>
<feature type="compositionally biased region" description="Low complexity" evidence="1">
    <location>
        <begin position="20"/>
        <end position="47"/>
    </location>
</feature>
<evidence type="ECO:0000256" key="2">
    <source>
        <dbReference type="SAM" id="Phobius"/>
    </source>
</evidence>
<keyword evidence="2" id="KW-1133">Transmembrane helix</keyword>
<protein>
    <submittedName>
        <fullName evidence="3">Transmembrane domain-containing protein</fullName>
    </submittedName>
</protein>
<dbReference type="EMBL" id="KI545956">
    <property type="protein sequence ID" value="EST49123.1"/>
    <property type="molecule type" value="Genomic_DNA"/>
</dbReference>
<proteinExistence type="predicted"/>
<dbReference type="AlphaFoldDB" id="V6LXZ3"/>
<organism evidence="3">
    <name type="scientific">Spironucleus salmonicida</name>
    <dbReference type="NCBI Taxonomy" id="348837"/>
    <lineage>
        <taxon>Eukaryota</taxon>
        <taxon>Metamonada</taxon>
        <taxon>Diplomonadida</taxon>
        <taxon>Hexamitidae</taxon>
        <taxon>Hexamitinae</taxon>
        <taxon>Spironucleus</taxon>
    </lineage>
</organism>
<accession>V6LXZ3</accession>
<evidence type="ECO:0000313" key="5">
    <source>
        <dbReference type="Proteomes" id="UP000018208"/>
    </source>
</evidence>
<reference evidence="4" key="2">
    <citation type="submission" date="2020-12" db="EMBL/GenBank/DDBJ databases">
        <title>New Spironucleus salmonicida genome in near-complete chromosomes.</title>
        <authorList>
            <person name="Xu F."/>
            <person name="Kurt Z."/>
            <person name="Jimenez-Gonzalez A."/>
            <person name="Astvaldsson A."/>
            <person name="Andersson J.O."/>
            <person name="Svard S.G."/>
        </authorList>
    </citation>
    <scope>NUCLEOTIDE SEQUENCE</scope>
    <source>
        <strain evidence="4">ATCC 50377</strain>
    </source>
</reference>
<evidence type="ECO:0000313" key="3">
    <source>
        <dbReference type="EMBL" id="EST49123.1"/>
    </source>
</evidence>
<feature type="region of interest" description="Disordered" evidence="1">
    <location>
        <begin position="1"/>
        <end position="65"/>
    </location>
</feature>
<reference evidence="3 4" key="1">
    <citation type="journal article" date="2014" name="PLoS Genet.">
        <title>The Genome of Spironucleus salmonicida Highlights a Fish Pathogen Adapted to Fluctuating Environments.</title>
        <authorList>
            <person name="Xu F."/>
            <person name="Jerlstrom-Hultqvist J."/>
            <person name="Einarsson E."/>
            <person name="Astvaldsson A."/>
            <person name="Svard S.G."/>
            <person name="Andersson J.O."/>
        </authorList>
    </citation>
    <scope>NUCLEOTIDE SEQUENCE</scope>
    <source>
        <strain evidence="4">ATCC 50377</strain>
    </source>
</reference>
<feature type="transmembrane region" description="Helical" evidence="2">
    <location>
        <begin position="267"/>
        <end position="294"/>
    </location>
</feature>
<gene>
    <name evidence="3" type="ORF">SS50377_10609</name>
    <name evidence="4" type="ORF">SS50377_24863</name>
</gene>
<feature type="transmembrane region" description="Helical" evidence="2">
    <location>
        <begin position="74"/>
        <end position="96"/>
    </location>
</feature>
<keyword evidence="2 3" id="KW-0812">Transmembrane</keyword>
<name>V6LXZ3_9EUKA</name>